<dbReference type="PANTHER" id="PTHR30414:SF0">
    <property type="entry name" value="MINICONDUCTANCE MECHANOSENSITIVE CHANNEL YBDG"/>
    <property type="match status" value="1"/>
</dbReference>
<gene>
    <name evidence="2" type="ORF">FSB73_18540</name>
</gene>
<feature type="transmembrane region" description="Helical" evidence="1">
    <location>
        <begin position="86"/>
        <end position="108"/>
    </location>
</feature>
<keyword evidence="1" id="KW-0812">Transmembrane</keyword>
<dbReference type="GO" id="GO:0008381">
    <property type="term" value="F:mechanosensitive monoatomic ion channel activity"/>
    <property type="evidence" value="ECO:0007669"/>
    <property type="project" value="InterPro"/>
</dbReference>
<keyword evidence="3" id="KW-1185">Reference proteome</keyword>
<dbReference type="InterPro" id="IPR030192">
    <property type="entry name" value="YbdG"/>
</dbReference>
<keyword evidence="1" id="KW-0472">Membrane</keyword>
<evidence type="ECO:0000313" key="3">
    <source>
        <dbReference type="Proteomes" id="UP000321291"/>
    </source>
</evidence>
<reference evidence="2 3" key="1">
    <citation type="journal article" date="2017" name="Int. J. Syst. Evol. Microbiol.">
        <title>Arachidicoccus ginsenosidivorans sp. nov., with ginsenoside-converting activity isolated from ginseng cultivating soil.</title>
        <authorList>
            <person name="Siddiqi M.Z."/>
            <person name="Aslam Z."/>
            <person name="Im W.T."/>
        </authorList>
    </citation>
    <scope>NUCLEOTIDE SEQUENCE [LARGE SCALE GENOMIC DNA]</scope>
    <source>
        <strain evidence="2 3">Gsoil 809</strain>
    </source>
</reference>
<evidence type="ECO:0008006" key="4">
    <source>
        <dbReference type="Google" id="ProtNLM"/>
    </source>
</evidence>
<dbReference type="OrthoDB" id="9775207at2"/>
<sequence length="192" mass="21490">MELFDTASTMTRTKNLFSGMDQWLTNNLHLSGSNINYVKIPFLLICLVVICCLVWWLARKICIVLVHKFVKKSKTTWDDLLIERKVFLKISALLPIFIIKAAAPVIFVDFPSASHFVLKLTDILIIGIFAVVIVAVLNTIAAVLSQVPSLKEKPVFSYVQVINIFVYLVAGILILSVLLGKSPLYFLGPWAP</sequence>
<organism evidence="2 3">
    <name type="scientific">Arachidicoccus ginsenosidivorans</name>
    <dbReference type="NCBI Taxonomy" id="496057"/>
    <lineage>
        <taxon>Bacteria</taxon>
        <taxon>Pseudomonadati</taxon>
        <taxon>Bacteroidota</taxon>
        <taxon>Chitinophagia</taxon>
        <taxon>Chitinophagales</taxon>
        <taxon>Chitinophagaceae</taxon>
        <taxon>Arachidicoccus</taxon>
    </lineage>
</organism>
<keyword evidence="1" id="KW-1133">Transmembrane helix</keyword>
<protein>
    <recommendedName>
        <fullName evidence="4">Mechanosensitive ion channel family protein</fullName>
    </recommendedName>
</protein>
<dbReference type="EMBL" id="CP042434">
    <property type="protein sequence ID" value="QEC73364.1"/>
    <property type="molecule type" value="Genomic_DNA"/>
</dbReference>
<proteinExistence type="predicted"/>
<dbReference type="Proteomes" id="UP000321291">
    <property type="component" value="Chromosome"/>
</dbReference>
<name>A0A5B8VP17_9BACT</name>
<feature type="transmembrane region" description="Helical" evidence="1">
    <location>
        <begin position="40"/>
        <end position="66"/>
    </location>
</feature>
<dbReference type="GO" id="GO:0071470">
    <property type="term" value="P:cellular response to osmotic stress"/>
    <property type="evidence" value="ECO:0007669"/>
    <property type="project" value="InterPro"/>
</dbReference>
<evidence type="ECO:0000313" key="2">
    <source>
        <dbReference type="EMBL" id="QEC73364.1"/>
    </source>
</evidence>
<accession>A0A5B8VP17</accession>
<evidence type="ECO:0000256" key="1">
    <source>
        <dbReference type="SAM" id="Phobius"/>
    </source>
</evidence>
<feature type="transmembrane region" description="Helical" evidence="1">
    <location>
        <begin position="156"/>
        <end position="179"/>
    </location>
</feature>
<feature type="transmembrane region" description="Helical" evidence="1">
    <location>
        <begin position="123"/>
        <end position="144"/>
    </location>
</feature>
<dbReference type="GO" id="GO:0005886">
    <property type="term" value="C:plasma membrane"/>
    <property type="evidence" value="ECO:0007669"/>
    <property type="project" value="TreeGrafter"/>
</dbReference>
<dbReference type="RefSeq" id="WP_146785592.1">
    <property type="nucleotide sequence ID" value="NZ_CP042434.1"/>
</dbReference>
<dbReference type="PANTHER" id="PTHR30414">
    <property type="entry name" value="MINICONDUCTANCE MECHANOSENSITIVE CHANNEL YBDG"/>
    <property type="match status" value="1"/>
</dbReference>
<dbReference type="AlphaFoldDB" id="A0A5B8VP17"/>
<dbReference type="KEGG" id="agi:FSB73_18540"/>